<gene>
    <name evidence="2" type="ORF">Tci_044299</name>
</gene>
<feature type="compositionally biased region" description="Basic and acidic residues" evidence="1">
    <location>
        <begin position="559"/>
        <end position="576"/>
    </location>
</feature>
<accession>A0A6L2MED5</accession>
<proteinExistence type="predicted"/>
<organism evidence="2">
    <name type="scientific">Tanacetum cinerariifolium</name>
    <name type="common">Dalmatian daisy</name>
    <name type="synonym">Chrysanthemum cinerariifolium</name>
    <dbReference type="NCBI Taxonomy" id="118510"/>
    <lineage>
        <taxon>Eukaryota</taxon>
        <taxon>Viridiplantae</taxon>
        <taxon>Streptophyta</taxon>
        <taxon>Embryophyta</taxon>
        <taxon>Tracheophyta</taxon>
        <taxon>Spermatophyta</taxon>
        <taxon>Magnoliopsida</taxon>
        <taxon>eudicotyledons</taxon>
        <taxon>Gunneridae</taxon>
        <taxon>Pentapetalae</taxon>
        <taxon>asterids</taxon>
        <taxon>campanulids</taxon>
        <taxon>Asterales</taxon>
        <taxon>Asteraceae</taxon>
        <taxon>Asteroideae</taxon>
        <taxon>Anthemideae</taxon>
        <taxon>Anthemidinae</taxon>
        <taxon>Tanacetum</taxon>
    </lineage>
</organism>
<protein>
    <recommendedName>
        <fullName evidence="3">Retrovirus-related Pol polyprotein from transposon TNT 1-94</fullName>
    </recommendedName>
</protein>
<feature type="compositionally biased region" description="Basic and acidic residues" evidence="1">
    <location>
        <begin position="334"/>
        <end position="346"/>
    </location>
</feature>
<feature type="compositionally biased region" description="Acidic residues" evidence="1">
    <location>
        <begin position="313"/>
        <end position="333"/>
    </location>
</feature>
<dbReference type="EMBL" id="BKCJ010006468">
    <property type="protein sequence ID" value="GEU72321.1"/>
    <property type="molecule type" value="Genomic_DNA"/>
</dbReference>
<evidence type="ECO:0000256" key="1">
    <source>
        <dbReference type="SAM" id="MobiDB-lite"/>
    </source>
</evidence>
<name>A0A6L2MED5_TANCI</name>
<feature type="region of interest" description="Disordered" evidence="1">
    <location>
        <begin position="543"/>
        <end position="631"/>
    </location>
</feature>
<feature type="region of interest" description="Disordered" evidence="1">
    <location>
        <begin position="278"/>
        <end position="391"/>
    </location>
</feature>
<feature type="region of interest" description="Disordered" evidence="1">
    <location>
        <begin position="216"/>
        <end position="247"/>
    </location>
</feature>
<dbReference type="AlphaFoldDB" id="A0A6L2MED5"/>
<evidence type="ECO:0000313" key="2">
    <source>
        <dbReference type="EMBL" id="GEU72321.1"/>
    </source>
</evidence>
<feature type="compositionally biased region" description="Acidic residues" evidence="1">
    <location>
        <begin position="365"/>
        <end position="375"/>
    </location>
</feature>
<evidence type="ECO:0008006" key="3">
    <source>
        <dbReference type="Google" id="ProtNLM"/>
    </source>
</evidence>
<reference evidence="2" key="1">
    <citation type="journal article" date="2019" name="Sci. Rep.">
        <title>Draft genome of Tanacetum cinerariifolium, the natural source of mosquito coil.</title>
        <authorList>
            <person name="Yamashiro T."/>
            <person name="Shiraishi A."/>
            <person name="Satake H."/>
            <person name="Nakayama K."/>
        </authorList>
    </citation>
    <scope>NUCLEOTIDE SEQUENCE</scope>
</reference>
<comment type="caution">
    <text evidence="2">The sequence shown here is derived from an EMBL/GenBank/DDBJ whole genome shotgun (WGS) entry which is preliminary data.</text>
</comment>
<sequence>MDMTIDQQVALDEALVPHKPTKRSWSHQMYLRYTCSTATVHHHSIRFKMNNKKCIVNLEYFREMLHICPRIPNQTFDELPFEEEILAFLRYLGHSGEIKKITDEDFVYQVAHNDAKKSNEMYYPRFTKVIINFFMTKDPSISRRNKVNWHYVRDDQMFTTIKLVSRHQNTQQFGPMLPVELTNKDIRNSAAYKEYFAIASGAAPPKMKASVRKTQSSFNTTMPPPTAAGTRLLTLTKRKQPTKSSKAKGLTVLSEVALIEAEQIKFATKRSLQQTHISQASGSGAYEGTGIIPGVPDVPTDESDEEISWKSSDEDDDDQDDNDDDQDLDNDSDDFVHPKLSTHDEEAKDEESFDPIVQTSSQVENYDDESNDDESYGINVGGEEGPDAEDDDEELYKDVNINLEGRDVQMTDVHTTQVLEDTHVTLTLVNHDGIDSLFETTHRVDVPVSTRVMPLLVTAPTLPPPSIPIMSQVQQAPVSSQQLLQAHFCRIFQILALCSDESNKSIHRSDEQRNLYKALVDAYECDNIILDTYGDTVTLKRRHDDADKDEEPSAGSDQGSKRRSEWSTSAPKEKASKTIGKFTDGSKSHQKTASESALAEEPIQTNQDLEEPSHQEFKTGAADDQPIAEAS</sequence>